<keyword evidence="1" id="KW-0378">Hydrolase</keyword>
<sequence>MRKMSLLLLQASMPLASRTLPKRLPLASPLALIHLHTKTTTTIAFSSKNSPVSSSSSMSHFTHSLTLPIQPHLPVQITAAPGVSDSEFRRAKISPLSSVCCFALLGFIDTENFVGLLKDCYWVLVVQQVVEQLAE</sequence>
<dbReference type="Proteomes" id="UP000593562">
    <property type="component" value="Unassembled WGS sequence"/>
</dbReference>
<dbReference type="EMBL" id="JAAARO010000016">
    <property type="protein sequence ID" value="KAF5734453.1"/>
    <property type="molecule type" value="Genomic_DNA"/>
</dbReference>
<evidence type="ECO:0000313" key="1">
    <source>
        <dbReference type="EMBL" id="KAF5734453.1"/>
    </source>
</evidence>
<comment type="caution">
    <text evidence="1">The sequence shown here is derived from an EMBL/GenBank/DDBJ whole genome shotgun (WGS) entry which is preliminary data.</text>
</comment>
<accession>A0A7J7CK66</accession>
<keyword evidence="2" id="KW-1185">Reference proteome</keyword>
<evidence type="ECO:0000313" key="2">
    <source>
        <dbReference type="Proteomes" id="UP000593562"/>
    </source>
</evidence>
<name>A0A7J7CK66_TRIWF</name>
<gene>
    <name evidence="1" type="ORF">HS088_TW16G00902</name>
</gene>
<dbReference type="GO" id="GO:0016787">
    <property type="term" value="F:hydrolase activity"/>
    <property type="evidence" value="ECO:0007669"/>
    <property type="project" value="UniProtKB-KW"/>
</dbReference>
<reference evidence="1 2" key="1">
    <citation type="journal article" date="2020" name="Nat. Commun.">
        <title>Genome of Tripterygium wilfordii and identification of cytochrome P450 involved in triptolide biosynthesis.</title>
        <authorList>
            <person name="Tu L."/>
            <person name="Su P."/>
            <person name="Zhang Z."/>
            <person name="Gao L."/>
            <person name="Wang J."/>
            <person name="Hu T."/>
            <person name="Zhou J."/>
            <person name="Zhang Y."/>
            <person name="Zhao Y."/>
            <person name="Liu Y."/>
            <person name="Song Y."/>
            <person name="Tong Y."/>
            <person name="Lu Y."/>
            <person name="Yang J."/>
            <person name="Xu C."/>
            <person name="Jia M."/>
            <person name="Peters R.J."/>
            <person name="Huang L."/>
            <person name="Gao W."/>
        </authorList>
    </citation>
    <scope>NUCLEOTIDE SEQUENCE [LARGE SCALE GENOMIC DNA]</scope>
    <source>
        <strain evidence="2">cv. XIE 37</strain>
        <tissue evidence="1">Leaf</tissue>
    </source>
</reference>
<proteinExistence type="predicted"/>
<dbReference type="AlphaFoldDB" id="A0A7J7CK66"/>
<dbReference type="InParanoid" id="A0A7J7CK66"/>
<protein>
    <submittedName>
        <fullName evidence="1">Nudix hydrolase 14 chloroplastic -like protein</fullName>
    </submittedName>
</protein>
<organism evidence="1 2">
    <name type="scientific">Tripterygium wilfordii</name>
    <name type="common">Thunder God vine</name>
    <dbReference type="NCBI Taxonomy" id="458696"/>
    <lineage>
        <taxon>Eukaryota</taxon>
        <taxon>Viridiplantae</taxon>
        <taxon>Streptophyta</taxon>
        <taxon>Embryophyta</taxon>
        <taxon>Tracheophyta</taxon>
        <taxon>Spermatophyta</taxon>
        <taxon>Magnoliopsida</taxon>
        <taxon>eudicotyledons</taxon>
        <taxon>Gunneridae</taxon>
        <taxon>Pentapetalae</taxon>
        <taxon>rosids</taxon>
        <taxon>fabids</taxon>
        <taxon>Celastrales</taxon>
        <taxon>Celastraceae</taxon>
        <taxon>Tripterygium</taxon>
    </lineage>
</organism>